<reference evidence="2 3" key="1">
    <citation type="submission" date="2019-10" db="EMBL/GenBank/DDBJ databases">
        <title>Assembly and Annotation for the nematode Trichostrongylus colubriformis.</title>
        <authorList>
            <person name="Martin J."/>
        </authorList>
    </citation>
    <scope>NUCLEOTIDE SEQUENCE [LARGE SCALE GENOMIC DNA]</scope>
    <source>
        <strain evidence="2">G859</strain>
        <tissue evidence="2">Whole worm</tissue>
    </source>
</reference>
<comment type="caution">
    <text evidence="2">The sequence shown here is derived from an EMBL/GenBank/DDBJ whole genome shotgun (WGS) entry which is preliminary data.</text>
</comment>
<gene>
    <name evidence="2" type="ORF">GCK32_021864</name>
</gene>
<dbReference type="EMBL" id="WIXE01024318">
    <property type="protein sequence ID" value="KAK5965711.1"/>
    <property type="molecule type" value="Genomic_DNA"/>
</dbReference>
<evidence type="ECO:0000313" key="3">
    <source>
        <dbReference type="Proteomes" id="UP001331761"/>
    </source>
</evidence>
<feature type="region of interest" description="Disordered" evidence="1">
    <location>
        <begin position="1"/>
        <end position="30"/>
    </location>
</feature>
<organism evidence="2 3">
    <name type="scientific">Trichostrongylus colubriformis</name>
    <name type="common">Black scour worm</name>
    <dbReference type="NCBI Taxonomy" id="6319"/>
    <lineage>
        <taxon>Eukaryota</taxon>
        <taxon>Metazoa</taxon>
        <taxon>Ecdysozoa</taxon>
        <taxon>Nematoda</taxon>
        <taxon>Chromadorea</taxon>
        <taxon>Rhabditida</taxon>
        <taxon>Rhabditina</taxon>
        <taxon>Rhabditomorpha</taxon>
        <taxon>Strongyloidea</taxon>
        <taxon>Trichostrongylidae</taxon>
        <taxon>Trichostrongylus</taxon>
    </lineage>
</organism>
<evidence type="ECO:0000313" key="2">
    <source>
        <dbReference type="EMBL" id="KAK5965711.1"/>
    </source>
</evidence>
<sequence>MPEVPPPPYSIENKQCRRLPSPPPRSASSARGLCGRHVLYGYCSSLPMRSLHKMKPAACYANLYNSLLLYFCILSASESLPRYYFKAALFTSKNPSL</sequence>
<evidence type="ECO:0000256" key="1">
    <source>
        <dbReference type="SAM" id="MobiDB-lite"/>
    </source>
</evidence>
<proteinExistence type="predicted"/>
<dbReference type="Proteomes" id="UP001331761">
    <property type="component" value="Unassembled WGS sequence"/>
</dbReference>
<name>A0AAN8EPL4_TRICO</name>
<accession>A0AAN8EPL4</accession>
<keyword evidence="3" id="KW-1185">Reference proteome</keyword>
<dbReference type="AlphaFoldDB" id="A0AAN8EPL4"/>
<protein>
    <submittedName>
        <fullName evidence="2">Uncharacterized protein</fullName>
    </submittedName>
</protein>